<dbReference type="PANTHER" id="PTHR40469:SF2">
    <property type="entry name" value="GALACTOSE-BINDING DOMAIN-LIKE SUPERFAMILY PROTEIN"/>
    <property type="match status" value="1"/>
</dbReference>
<evidence type="ECO:0000256" key="4">
    <source>
        <dbReference type="ARBA" id="ARBA00023004"/>
    </source>
</evidence>
<dbReference type="Pfam" id="PF07995">
    <property type="entry name" value="GSDH"/>
    <property type="match status" value="1"/>
</dbReference>
<keyword evidence="2 5" id="KW-0479">Metal-binding</keyword>
<dbReference type="PANTHER" id="PTHR40469">
    <property type="entry name" value="SECRETED GLYCOSYL HYDROLASE"/>
    <property type="match status" value="1"/>
</dbReference>
<dbReference type="InterPro" id="IPR029062">
    <property type="entry name" value="Class_I_gatase-like"/>
</dbReference>
<dbReference type="GO" id="GO:0009055">
    <property type="term" value="F:electron transfer activity"/>
    <property type="evidence" value="ECO:0007669"/>
    <property type="project" value="InterPro"/>
</dbReference>
<protein>
    <submittedName>
        <fullName evidence="8">Carbohydrate-binding protein</fullName>
    </submittedName>
</protein>
<evidence type="ECO:0000256" key="3">
    <source>
        <dbReference type="ARBA" id="ARBA00022729"/>
    </source>
</evidence>
<dbReference type="InterPro" id="IPR006584">
    <property type="entry name" value="Cellulose-bd_IV"/>
</dbReference>
<dbReference type="Pfam" id="PF18911">
    <property type="entry name" value="PKD_4"/>
    <property type="match status" value="1"/>
</dbReference>
<dbReference type="InterPro" id="IPR009056">
    <property type="entry name" value="Cyt_c-like_dom"/>
</dbReference>
<dbReference type="InterPro" id="IPR005084">
    <property type="entry name" value="CBM6"/>
</dbReference>
<keyword evidence="3" id="KW-0732">Signal</keyword>
<evidence type="ECO:0000259" key="7">
    <source>
        <dbReference type="PROSITE" id="PS51007"/>
    </source>
</evidence>
<reference evidence="8 9" key="1">
    <citation type="submission" date="2019-12" db="EMBL/GenBank/DDBJ databases">
        <title>Spirosoma sp. HMF4905 genome sequencing and assembly.</title>
        <authorList>
            <person name="Kang H."/>
            <person name="Cha I."/>
            <person name="Kim H."/>
            <person name="Joh K."/>
        </authorList>
    </citation>
    <scope>NUCLEOTIDE SEQUENCE [LARGE SCALE GENOMIC DNA]</scope>
    <source>
        <strain evidence="8 9">HMF4905</strain>
    </source>
</reference>
<dbReference type="InterPro" id="IPR022409">
    <property type="entry name" value="PKD/Chitinase_dom"/>
</dbReference>
<gene>
    <name evidence="8" type="ORF">GO755_12565</name>
</gene>
<dbReference type="Gene3D" id="2.120.10.30">
    <property type="entry name" value="TolB, C-terminal domain"/>
    <property type="match status" value="1"/>
</dbReference>
<dbReference type="InterPro" id="IPR013783">
    <property type="entry name" value="Ig-like_fold"/>
</dbReference>
<proteinExistence type="predicted"/>
<dbReference type="CDD" id="cd00146">
    <property type="entry name" value="PKD"/>
    <property type="match status" value="1"/>
</dbReference>
<evidence type="ECO:0000313" key="9">
    <source>
        <dbReference type="Proteomes" id="UP000436006"/>
    </source>
</evidence>
<keyword evidence="9" id="KW-1185">Reference proteome</keyword>
<dbReference type="AlphaFoldDB" id="A0A7K1SAN4"/>
<evidence type="ECO:0000256" key="5">
    <source>
        <dbReference type="PROSITE-ProRule" id="PRU00433"/>
    </source>
</evidence>
<dbReference type="InterPro" id="IPR011042">
    <property type="entry name" value="6-blade_b-propeller_TolB-like"/>
</dbReference>
<dbReference type="GO" id="GO:0020037">
    <property type="term" value="F:heme binding"/>
    <property type="evidence" value="ECO:0007669"/>
    <property type="project" value="InterPro"/>
</dbReference>
<dbReference type="InterPro" id="IPR029010">
    <property type="entry name" value="ThuA-like"/>
</dbReference>
<dbReference type="GO" id="GO:0046872">
    <property type="term" value="F:metal ion binding"/>
    <property type="evidence" value="ECO:0007669"/>
    <property type="project" value="UniProtKB-KW"/>
</dbReference>
<dbReference type="CDD" id="cd04084">
    <property type="entry name" value="CBM6_xylanase-like"/>
    <property type="match status" value="1"/>
</dbReference>
<dbReference type="PROSITE" id="PS50093">
    <property type="entry name" value="PKD"/>
    <property type="match status" value="1"/>
</dbReference>
<dbReference type="SUPFAM" id="SSF50952">
    <property type="entry name" value="Soluble quinoprotein glucose dehydrogenase"/>
    <property type="match status" value="1"/>
</dbReference>
<dbReference type="Pfam" id="PF06283">
    <property type="entry name" value="ThuA"/>
    <property type="match status" value="1"/>
</dbReference>
<comment type="caution">
    <text evidence="8">The sequence shown here is derived from an EMBL/GenBank/DDBJ whole genome shotgun (WGS) entry which is preliminary data.</text>
</comment>
<dbReference type="SUPFAM" id="SSF46626">
    <property type="entry name" value="Cytochrome c"/>
    <property type="match status" value="1"/>
</dbReference>
<dbReference type="PROSITE" id="PS51007">
    <property type="entry name" value="CYTC"/>
    <property type="match status" value="1"/>
</dbReference>
<feature type="domain" description="PKD" evidence="6">
    <location>
        <begin position="761"/>
        <end position="843"/>
    </location>
</feature>
<dbReference type="SMART" id="SM00606">
    <property type="entry name" value="CBD_IV"/>
    <property type="match status" value="1"/>
</dbReference>
<dbReference type="Gene3D" id="2.60.120.260">
    <property type="entry name" value="Galactose-binding domain-like"/>
    <property type="match status" value="1"/>
</dbReference>
<dbReference type="Pfam" id="PF00034">
    <property type="entry name" value="Cytochrom_C"/>
    <property type="match status" value="1"/>
</dbReference>
<dbReference type="InterPro" id="IPR012938">
    <property type="entry name" value="Glc/Sorbosone_DH"/>
</dbReference>
<dbReference type="Gene3D" id="2.60.40.10">
    <property type="entry name" value="Immunoglobulins"/>
    <property type="match status" value="1"/>
</dbReference>
<sequence length="1185" mass="131046">MVWLSTSPKQVLRFLGVAGATVSLYACLNTQKNVRQTAVTSTTETSVVADAPTAPVVSKQASPRRILVFSKTKGWKHTSIPFGIAALQKLGRENNFRVDTTKNAAYFNDDSLKNYQAVVWLSTTGNVLNQVQQAAFERYIQAGGGYLGIHAAADTEYDWPWYNKLAGGYFASHPSQSNVRKATVDVIDKNHPSTSMLPDHWERTDEWYNYRSLYSDLHVLANLDENTYEGGINGSNHPIAWYHEFDGGRAYYTGGGHEDASFSEPLFVQHLLGALNWVMGSGKALDYSKSYAVVMPEDNRFVKTVLVNDLNEPMELAVADDGRVFFTERSGNLWVYNSRKNTYKVMHRFAVTTKLGFGVQGITLDPKFSTNHQLYVYYSPNTDKDPTYHLSRFVVKDDNSLDLASEKILLKLPGEFEASAHHGGSLAWDKEGNLFLSTGDNTNPFPSNGYSPIDERPDHLTLDAQRSAANTNDLRGKVLRIHPQPDGTYTIPDGNLFPKGTAQTRPEIYTMGLRNPYRIAVNPKTSVLYWGEIGPDAGKDSTIGPRGYDEFNQAKKPGNYGWPLFIGNSQPYPKLDFATNALGPKFDPKAPVNNSVNNTGLKNLPPTNSAMIWYPYAVSKEFPELSQGGRSAMAGAFYNYDRNSSSKTKFPEYYDGALFVFDWMRNWVLAVRLDKDENYVRNEPFMAANGDFRRPIDLAFSKEGIMYMLEYGSVYGADNDDARLVKIEYNTGNRPPTVKANVVDSVAMAIHNSRSYLTSDGQNAPVSHEAAGQAPLRVKFSGRGTDLDDDDAITYEWLFDGKTVGAQRPMATYTYTQPGVYNAILRATDQKGLVGTDTIVVKVGNAKPEVVIATPGNRSFYWENKPFTYSVNVTDKEDGKVDPKRIKVYSEYSAQPRSAPTVVVQQGHQDLASIGNGSIGKTLMASSDCKACHTIDKPSVGPTFLAVADRYKGQPGSVDKLAKKIIEGGGGSWSKDHLMSAHPQIPTQDAQEMVKYIFSLTDARKQKVAPLQGSLAVNEHKPEDARGQYTLVASYTDKGASAPGGKVVGPLTGTDVVTLRNANVKTINADLYVGFPRWGNRLGAGNHKAYVLLKGIDMTTIKSLTYDYSSLNKDGDIEVRLDSYAGPVVSRAPYKATGDWKTNNQVTGTFDKEFTGKHDVYVVVMKRDKPNDNIIQLNSIQFNQN</sequence>
<dbReference type="InterPro" id="IPR011041">
    <property type="entry name" value="Quinoprot_gluc/sorb_DH_b-prop"/>
</dbReference>
<dbReference type="InterPro" id="IPR035986">
    <property type="entry name" value="PKD_dom_sf"/>
</dbReference>
<organism evidence="8 9">
    <name type="scientific">Spirosoma arboris</name>
    <dbReference type="NCBI Taxonomy" id="2682092"/>
    <lineage>
        <taxon>Bacteria</taxon>
        <taxon>Pseudomonadati</taxon>
        <taxon>Bacteroidota</taxon>
        <taxon>Cytophagia</taxon>
        <taxon>Cytophagales</taxon>
        <taxon>Cytophagaceae</taxon>
        <taxon>Spirosoma</taxon>
    </lineage>
</organism>
<keyword evidence="1 5" id="KW-0349">Heme</keyword>
<accession>A0A7K1SAN4</accession>
<dbReference type="Gene3D" id="3.40.50.880">
    <property type="match status" value="1"/>
</dbReference>
<dbReference type="RefSeq" id="WP_157585209.1">
    <property type="nucleotide sequence ID" value="NZ_WPIN01000004.1"/>
</dbReference>
<name>A0A7K1SAN4_9BACT</name>
<dbReference type="SUPFAM" id="SSF52317">
    <property type="entry name" value="Class I glutamine amidotransferase-like"/>
    <property type="match status" value="1"/>
</dbReference>
<dbReference type="SMART" id="SM00089">
    <property type="entry name" value="PKD"/>
    <property type="match status" value="1"/>
</dbReference>
<dbReference type="Proteomes" id="UP000436006">
    <property type="component" value="Unassembled WGS sequence"/>
</dbReference>
<dbReference type="SUPFAM" id="SSF49299">
    <property type="entry name" value="PKD domain"/>
    <property type="match status" value="1"/>
</dbReference>
<dbReference type="Pfam" id="PF03422">
    <property type="entry name" value="CBM_6"/>
    <property type="match status" value="1"/>
</dbReference>
<dbReference type="InterPro" id="IPR000601">
    <property type="entry name" value="PKD_dom"/>
</dbReference>
<dbReference type="GO" id="GO:0030246">
    <property type="term" value="F:carbohydrate binding"/>
    <property type="evidence" value="ECO:0007669"/>
    <property type="project" value="InterPro"/>
</dbReference>
<evidence type="ECO:0000313" key="8">
    <source>
        <dbReference type="EMBL" id="MVM30867.1"/>
    </source>
</evidence>
<evidence type="ECO:0000256" key="2">
    <source>
        <dbReference type="ARBA" id="ARBA00022723"/>
    </source>
</evidence>
<dbReference type="SUPFAM" id="SSF49785">
    <property type="entry name" value="Galactose-binding domain-like"/>
    <property type="match status" value="1"/>
</dbReference>
<dbReference type="EMBL" id="WPIN01000004">
    <property type="protein sequence ID" value="MVM30867.1"/>
    <property type="molecule type" value="Genomic_DNA"/>
</dbReference>
<dbReference type="InterPro" id="IPR036909">
    <property type="entry name" value="Cyt_c-like_dom_sf"/>
</dbReference>
<dbReference type="Gene3D" id="1.10.760.10">
    <property type="entry name" value="Cytochrome c-like domain"/>
    <property type="match status" value="1"/>
</dbReference>
<keyword evidence="4 5" id="KW-0408">Iron</keyword>
<evidence type="ECO:0000259" key="6">
    <source>
        <dbReference type="PROSITE" id="PS50093"/>
    </source>
</evidence>
<feature type="domain" description="Cytochrome c" evidence="7">
    <location>
        <begin position="915"/>
        <end position="1001"/>
    </location>
</feature>
<evidence type="ECO:0000256" key="1">
    <source>
        <dbReference type="ARBA" id="ARBA00022617"/>
    </source>
</evidence>
<dbReference type="InterPro" id="IPR008979">
    <property type="entry name" value="Galactose-bd-like_sf"/>
</dbReference>